<dbReference type="EMBL" id="JACHGJ010000002">
    <property type="protein sequence ID" value="MBB6479478.1"/>
    <property type="molecule type" value="Genomic_DNA"/>
</dbReference>
<evidence type="ECO:0000256" key="1">
    <source>
        <dbReference type="SAM" id="Phobius"/>
    </source>
</evidence>
<keyword evidence="5" id="KW-1185">Reference proteome</keyword>
<feature type="transmembrane region" description="Helical" evidence="1">
    <location>
        <begin position="593"/>
        <end position="616"/>
    </location>
</feature>
<sequence length="686" mass="76828">MVFIGKRQRELSGRLVILLSAILLISSLLNAQDNAQEEDEPRITVEVSPEKIIVGQRFDLTIFGDFPSYRTVKIKEPELPDGISLAGGPYKSAQTIRVGEVGDARYIKKTRVYYKFKVDKPGIYTMGSFSLSDGENTLVTEPVTFPAVAFDERNFKYPVFASWYSLPDEVMVGESIPLILEMQNLESLTFPDNVKMDPPAGGMFERVNSLGEITVMEIGEDEVYIAPIDSWLYTPTAPGRIKIPAASVVMGNITRSTSSHYINVVPTPQEIVATGAIGAFSLSVDMENLPPDKGKVSVLRILIEGDGNLNYLIMPQPEFSGMTLIDKEELSDYVPSRSGYSGYREDVYRLQVGDEPEISIVIPPWNWFNRDSGTVETENTDPFRFSNQVISGREENLSFADRFSMLGIEDVSNQRRAFYNIPLYYLLLLPGLISILAALIRKRYDARIGAFFLLFAVLVSSSSVTLPLWGDKLQKARQLFEEEKFTEADDIYSELISGNEENSALYYNRAIIQYNLDEPGRTVYLLRKALNLKPGSRLYQNALAAVEEEYGLERQVRATSGLSPDLFFLLFILLFNGGALVISFNIRKRKMELTILIIMVFFLSLISLAIVGYSHYVSRTDAAVVNAEEGELKKVPGNSGGSWLTLQEGTTVFVLSRSDDSLLIRTGYGLEGWIEKSSLLFLNREE</sequence>
<dbReference type="SMART" id="SM00287">
    <property type="entry name" value="SH3b"/>
    <property type="match status" value="1"/>
</dbReference>
<name>A0A841R9U6_9SPIO</name>
<evidence type="ECO:0000259" key="3">
    <source>
        <dbReference type="SMART" id="SM00287"/>
    </source>
</evidence>
<feature type="domain" description="SH3b" evidence="3">
    <location>
        <begin position="620"/>
        <end position="683"/>
    </location>
</feature>
<organism evidence="4 5">
    <name type="scientific">Spirochaeta isovalerica</name>
    <dbReference type="NCBI Taxonomy" id="150"/>
    <lineage>
        <taxon>Bacteria</taxon>
        <taxon>Pseudomonadati</taxon>
        <taxon>Spirochaetota</taxon>
        <taxon>Spirochaetia</taxon>
        <taxon>Spirochaetales</taxon>
        <taxon>Spirochaetaceae</taxon>
        <taxon>Spirochaeta</taxon>
    </lineage>
</organism>
<dbReference type="RefSeq" id="WP_184744745.1">
    <property type="nucleotide sequence ID" value="NZ_JACHGJ010000002.1"/>
</dbReference>
<keyword evidence="2" id="KW-0732">Signal</keyword>
<evidence type="ECO:0000313" key="5">
    <source>
        <dbReference type="Proteomes" id="UP000587760"/>
    </source>
</evidence>
<comment type="caution">
    <text evidence="4">The sequence shown here is derived from an EMBL/GenBank/DDBJ whole genome shotgun (WGS) entry which is preliminary data.</text>
</comment>
<feature type="transmembrane region" description="Helical" evidence="1">
    <location>
        <begin position="423"/>
        <end position="441"/>
    </location>
</feature>
<proteinExistence type="predicted"/>
<protein>
    <recommendedName>
        <fullName evidence="3">SH3b domain-containing protein</fullName>
    </recommendedName>
</protein>
<reference evidence="4 5" key="1">
    <citation type="submission" date="2020-08" db="EMBL/GenBank/DDBJ databases">
        <title>Genomic Encyclopedia of Type Strains, Phase IV (KMG-IV): sequencing the most valuable type-strain genomes for metagenomic binning, comparative biology and taxonomic classification.</title>
        <authorList>
            <person name="Goeker M."/>
        </authorList>
    </citation>
    <scope>NUCLEOTIDE SEQUENCE [LARGE SCALE GENOMIC DNA]</scope>
    <source>
        <strain evidence="4 5">DSM 2461</strain>
    </source>
</reference>
<feature type="signal peptide" evidence="2">
    <location>
        <begin position="1"/>
        <end position="31"/>
    </location>
</feature>
<feature type="transmembrane region" description="Helical" evidence="1">
    <location>
        <begin position="566"/>
        <end position="586"/>
    </location>
</feature>
<feature type="transmembrane region" description="Helical" evidence="1">
    <location>
        <begin position="448"/>
        <end position="469"/>
    </location>
</feature>
<accession>A0A841R9U6</accession>
<dbReference type="AlphaFoldDB" id="A0A841R9U6"/>
<feature type="chain" id="PRO_5032879606" description="SH3b domain-containing protein" evidence="2">
    <location>
        <begin position="32"/>
        <end position="686"/>
    </location>
</feature>
<keyword evidence="1" id="KW-0472">Membrane</keyword>
<dbReference type="InterPro" id="IPR003646">
    <property type="entry name" value="SH3-like_bac-type"/>
</dbReference>
<dbReference type="Gene3D" id="1.25.40.10">
    <property type="entry name" value="Tetratricopeptide repeat domain"/>
    <property type="match status" value="1"/>
</dbReference>
<dbReference type="SUPFAM" id="SSF48452">
    <property type="entry name" value="TPR-like"/>
    <property type="match status" value="1"/>
</dbReference>
<dbReference type="InterPro" id="IPR011990">
    <property type="entry name" value="TPR-like_helical_dom_sf"/>
</dbReference>
<keyword evidence="1" id="KW-1133">Transmembrane helix</keyword>
<gene>
    <name evidence="4" type="ORF">HNR50_001136</name>
</gene>
<keyword evidence="1" id="KW-0812">Transmembrane</keyword>
<evidence type="ECO:0000256" key="2">
    <source>
        <dbReference type="SAM" id="SignalP"/>
    </source>
</evidence>
<evidence type="ECO:0000313" key="4">
    <source>
        <dbReference type="EMBL" id="MBB6479478.1"/>
    </source>
</evidence>
<dbReference type="Proteomes" id="UP000587760">
    <property type="component" value="Unassembled WGS sequence"/>
</dbReference>